<sequence length="403" mass="46169">MAMRPHSHLSTNCNTVLFTIQTGRAGHAYHVCGSGKTQTEMTATNRNGKSSKRTIPKDFEIGEKLNKIDSELVSFYEFCEQMGFTSTEMEEICSPLHDLMNKSSFKRIVRITAVSILVVAVLYSSCQLTLATVHASALGRIALIKALSLWDWRYLFYESCLVENPFFGEHAITKDDCMTCETVDSIHVLSNLEYETLVDNYLNRDIPLIVMDAMDDWQVILTEEFYFDNITDLYLADEKLSDTVPCSMLTNLRTGSSELRTFLKTINNSAVSRWFVHWQNCDIYAVKALRKFYQRPYFLPNTVSPAHFNWVFMSSDYRSTNMKKVDLDYGLIMLFQLRGTSVFKLSPIKPCNESCPVLSGDLNQGEILVFKNYVWSFDYHPGLRTDNIAILSETAWDQNVQIK</sequence>
<proteinExistence type="predicted"/>
<keyword evidence="1" id="KW-0812">Transmembrane</keyword>
<keyword evidence="1" id="KW-1133">Transmembrane helix</keyword>
<dbReference type="Proteomes" id="UP000466442">
    <property type="component" value="Linkage Group LG1"/>
</dbReference>
<dbReference type="AlphaFoldDB" id="A0A8S9Y8C6"/>
<feature type="transmembrane region" description="Helical" evidence="1">
    <location>
        <begin position="108"/>
        <end position="125"/>
    </location>
</feature>
<evidence type="ECO:0000313" key="3">
    <source>
        <dbReference type="Proteomes" id="UP000466442"/>
    </source>
</evidence>
<reference evidence="2" key="1">
    <citation type="journal article" date="2021" name="Mol. Ecol. Resour.">
        <title>Apolygus lucorum genome provides insights into omnivorousness and mesophyll feeding.</title>
        <authorList>
            <person name="Liu Y."/>
            <person name="Liu H."/>
            <person name="Wang H."/>
            <person name="Huang T."/>
            <person name="Liu B."/>
            <person name="Yang B."/>
            <person name="Yin L."/>
            <person name="Li B."/>
            <person name="Zhang Y."/>
            <person name="Zhang S."/>
            <person name="Jiang F."/>
            <person name="Zhang X."/>
            <person name="Ren Y."/>
            <person name="Wang B."/>
            <person name="Wang S."/>
            <person name="Lu Y."/>
            <person name="Wu K."/>
            <person name="Fan W."/>
            <person name="Wang G."/>
        </authorList>
    </citation>
    <scope>NUCLEOTIDE SEQUENCE</scope>
    <source>
        <strain evidence="2">12Hb</strain>
    </source>
</reference>
<dbReference type="InterPro" id="IPR038757">
    <property type="entry name" value="BRAP"/>
</dbReference>
<dbReference type="EMBL" id="WIXP02000001">
    <property type="protein sequence ID" value="KAF6216929.1"/>
    <property type="molecule type" value="Genomic_DNA"/>
</dbReference>
<dbReference type="PANTHER" id="PTHR35259:SF2">
    <property type="match status" value="1"/>
</dbReference>
<evidence type="ECO:0000256" key="1">
    <source>
        <dbReference type="SAM" id="Phobius"/>
    </source>
</evidence>
<dbReference type="PANTHER" id="PTHR35259">
    <property type="entry name" value="BOMBESIN RECEPTOR-ACTIVATED PROTEIN C6ORF89"/>
    <property type="match status" value="1"/>
</dbReference>
<organism evidence="2 3">
    <name type="scientific">Apolygus lucorum</name>
    <name type="common">Small green plant bug</name>
    <name type="synonym">Lygocoris lucorum</name>
    <dbReference type="NCBI Taxonomy" id="248454"/>
    <lineage>
        <taxon>Eukaryota</taxon>
        <taxon>Metazoa</taxon>
        <taxon>Ecdysozoa</taxon>
        <taxon>Arthropoda</taxon>
        <taxon>Hexapoda</taxon>
        <taxon>Insecta</taxon>
        <taxon>Pterygota</taxon>
        <taxon>Neoptera</taxon>
        <taxon>Paraneoptera</taxon>
        <taxon>Hemiptera</taxon>
        <taxon>Heteroptera</taxon>
        <taxon>Panheteroptera</taxon>
        <taxon>Cimicomorpha</taxon>
        <taxon>Miridae</taxon>
        <taxon>Mirini</taxon>
        <taxon>Apolygus</taxon>
    </lineage>
</organism>
<gene>
    <name evidence="2" type="ORF">GE061_001280</name>
</gene>
<comment type="caution">
    <text evidence="2">The sequence shown here is derived from an EMBL/GenBank/DDBJ whole genome shotgun (WGS) entry which is preliminary data.</text>
</comment>
<accession>A0A8S9Y8C6</accession>
<keyword evidence="3" id="KW-1185">Reference proteome</keyword>
<name>A0A8S9Y8C6_APOLU</name>
<evidence type="ECO:0000313" key="2">
    <source>
        <dbReference type="EMBL" id="KAF6216929.1"/>
    </source>
</evidence>
<protein>
    <submittedName>
        <fullName evidence="2">Uncharacterized protein</fullName>
    </submittedName>
</protein>
<dbReference type="OrthoDB" id="10059103at2759"/>
<keyword evidence="1" id="KW-0472">Membrane</keyword>
<dbReference type="Gene3D" id="2.60.120.650">
    <property type="entry name" value="Cupin"/>
    <property type="match status" value="1"/>
</dbReference>